<dbReference type="InterPro" id="IPR001444">
    <property type="entry name" value="Flag_bb_rod_N"/>
</dbReference>
<dbReference type="InterPro" id="IPR010930">
    <property type="entry name" value="Flg_bb/hook_C_dom"/>
</dbReference>
<evidence type="ECO:0000256" key="2">
    <source>
        <dbReference type="ARBA" id="ARBA00009677"/>
    </source>
</evidence>
<dbReference type="InterPro" id="IPR006299">
    <property type="entry name" value="FlgC"/>
</dbReference>
<keyword evidence="4 6" id="KW-0975">Bacterial flagellum</keyword>
<dbReference type="InterPro" id="IPR019776">
    <property type="entry name" value="Flagellar_basal_body_rod_CS"/>
</dbReference>
<dbReference type="Pfam" id="PF06429">
    <property type="entry name" value="Flg_bbr_C"/>
    <property type="match status" value="1"/>
</dbReference>
<feature type="domain" description="Flagellar basal body rod protein N-terminal" evidence="7">
    <location>
        <begin position="9"/>
        <end position="32"/>
    </location>
</feature>
<dbReference type="NCBIfam" id="TIGR01395">
    <property type="entry name" value="FlgC"/>
    <property type="match status" value="1"/>
</dbReference>
<evidence type="ECO:0000313" key="10">
    <source>
        <dbReference type="Proteomes" id="UP000534783"/>
    </source>
</evidence>
<keyword evidence="9" id="KW-0969">Cilium</keyword>
<evidence type="ECO:0000256" key="6">
    <source>
        <dbReference type="RuleBase" id="RU362062"/>
    </source>
</evidence>
<evidence type="ECO:0000259" key="7">
    <source>
        <dbReference type="Pfam" id="PF00460"/>
    </source>
</evidence>
<gene>
    <name evidence="9" type="primary">flgC</name>
    <name evidence="9" type="ORF">MNODULE_19990</name>
</gene>
<keyword evidence="10" id="KW-1185">Reference proteome</keyword>
<evidence type="ECO:0000256" key="3">
    <source>
        <dbReference type="ARBA" id="ARBA00017941"/>
    </source>
</evidence>
<evidence type="ECO:0000313" key="9">
    <source>
        <dbReference type="EMBL" id="NKE73039.1"/>
    </source>
</evidence>
<feature type="domain" description="Flagellar basal-body/hook protein C-terminal" evidence="8">
    <location>
        <begin position="100"/>
        <end position="142"/>
    </location>
</feature>
<dbReference type="RefSeq" id="WP_168062989.1">
    <property type="nucleotide sequence ID" value="NZ_VTOW01000005.1"/>
</dbReference>
<dbReference type="Proteomes" id="UP000534783">
    <property type="component" value="Unassembled WGS sequence"/>
</dbReference>
<protein>
    <recommendedName>
        <fullName evidence="3 6">Flagellar basal-body rod protein FlgC</fullName>
    </recommendedName>
</protein>
<dbReference type="EMBL" id="VTOW01000005">
    <property type="protein sequence ID" value="NKE73039.1"/>
    <property type="molecule type" value="Genomic_DNA"/>
</dbReference>
<keyword evidence="9" id="KW-0966">Cell projection</keyword>
<dbReference type="AlphaFoldDB" id="A0A7X6DTS4"/>
<evidence type="ECO:0000256" key="5">
    <source>
        <dbReference type="ARBA" id="ARBA00025933"/>
    </source>
</evidence>
<name>A0A7X6DTS4_9BACT</name>
<reference evidence="9 10" key="1">
    <citation type="journal article" date="2020" name="Nature">
        <title>Bacterial chemolithoautotrophy via manganese oxidation.</title>
        <authorList>
            <person name="Yu H."/>
            <person name="Leadbetter J.R."/>
        </authorList>
    </citation>
    <scope>NUCLEOTIDE SEQUENCE [LARGE SCALE GENOMIC DNA]</scope>
    <source>
        <strain evidence="9 10">Mn-1</strain>
    </source>
</reference>
<accession>A0A7X6DTS4</accession>
<comment type="caution">
    <text evidence="9">The sequence shown here is derived from an EMBL/GenBank/DDBJ whole genome shotgun (WGS) entry which is preliminary data.</text>
</comment>
<comment type="subcellular location">
    <subcellularLocation>
        <location evidence="1 6">Bacterial flagellum basal body</location>
    </subcellularLocation>
</comment>
<evidence type="ECO:0000256" key="4">
    <source>
        <dbReference type="ARBA" id="ARBA00023143"/>
    </source>
</evidence>
<dbReference type="PANTHER" id="PTHR30435:SF2">
    <property type="entry name" value="FLAGELLAR BASAL-BODY ROD PROTEIN FLGC"/>
    <property type="match status" value="1"/>
</dbReference>
<sequence>MDIEQAFAISASALDAQRARLNVISSNLANVESTKTAEGGPYRRKDVVFSAAPAGGSFEAALRSNLEGSQPGVSVTQVIQDDRPFRRLYEPQHPDADPDGYVLYPNINAMEEMVNMISALRSYEANVTALNATKSMAMKALEIGR</sequence>
<dbReference type="PROSITE" id="PS00588">
    <property type="entry name" value="FLAGELLA_BB_ROD"/>
    <property type="match status" value="1"/>
</dbReference>
<dbReference type="Pfam" id="PF00460">
    <property type="entry name" value="Flg_bb_rod"/>
    <property type="match status" value="1"/>
</dbReference>
<dbReference type="GO" id="GO:0071978">
    <property type="term" value="P:bacterial-type flagellum-dependent swarming motility"/>
    <property type="evidence" value="ECO:0007669"/>
    <property type="project" value="TreeGrafter"/>
</dbReference>
<dbReference type="GO" id="GO:0030694">
    <property type="term" value="C:bacterial-type flagellum basal body, rod"/>
    <property type="evidence" value="ECO:0007669"/>
    <property type="project" value="UniProtKB-UniRule"/>
</dbReference>
<dbReference type="PANTHER" id="PTHR30435">
    <property type="entry name" value="FLAGELLAR PROTEIN"/>
    <property type="match status" value="1"/>
</dbReference>
<comment type="similarity">
    <text evidence="2">Belongs to the flagella basal body rod proteins family.</text>
</comment>
<evidence type="ECO:0000256" key="1">
    <source>
        <dbReference type="ARBA" id="ARBA00004117"/>
    </source>
</evidence>
<evidence type="ECO:0000259" key="8">
    <source>
        <dbReference type="Pfam" id="PF06429"/>
    </source>
</evidence>
<comment type="subunit">
    <text evidence="5 6">The basal body constitutes a major portion of the flagellar organelle and consists of four rings (L,P,S, and M) mounted on a central rod. The rod consists of about 26 subunits of FlgG in the distal portion, and FlgB, FlgC and FlgF are thought to build up the proximal portion of the rod with about 6 subunits each.</text>
</comment>
<proteinExistence type="inferred from homology"/>
<organism evidence="9 10">
    <name type="scientific">Candidatus Manganitrophus noduliformans</name>
    <dbReference type="NCBI Taxonomy" id="2606439"/>
    <lineage>
        <taxon>Bacteria</taxon>
        <taxon>Pseudomonadati</taxon>
        <taxon>Nitrospirota</taxon>
        <taxon>Nitrospiria</taxon>
        <taxon>Candidatus Troglogloeales</taxon>
        <taxon>Candidatus Manganitrophaceae</taxon>
        <taxon>Candidatus Manganitrophus</taxon>
    </lineage>
</organism>
<keyword evidence="9" id="KW-0282">Flagellum</keyword>